<gene>
    <name evidence="4" type="ORF">CDD82_513</name>
</gene>
<evidence type="ECO:0000259" key="2">
    <source>
        <dbReference type="Pfam" id="PF06742"/>
    </source>
</evidence>
<protein>
    <recommendedName>
        <fullName evidence="6">DUF1254 domain-containing protein</fullName>
    </recommendedName>
</protein>
<evidence type="ECO:0000259" key="3">
    <source>
        <dbReference type="Pfam" id="PF06863"/>
    </source>
</evidence>
<dbReference type="InterPro" id="IPR010621">
    <property type="entry name" value="DUF1214"/>
</dbReference>
<accession>A0A2C5ZQE8</accession>
<evidence type="ECO:0000313" key="5">
    <source>
        <dbReference type="Proteomes" id="UP000224854"/>
    </source>
</evidence>
<keyword evidence="1" id="KW-0732">Signal</keyword>
<dbReference type="InterPro" id="IPR037049">
    <property type="entry name" value="DUF1214_C_sf"/>
</dbReference>
<feature type="domain" description="DUF1254" evidence="3">
    <location>
        <begin position="61"/>
        <end position="194"/>
    </location>
</feature>
<dbReference type="OrthoDB" id="2018906at2759"/>
<dbReference type="Proteomes" id="UP000224854">
    <property type="component" value="Unassembled WGS sequence"/>
</dbReference>
<dbReference type="InterPro" id="IPR037050">
    <property type="entry name" value="DUF1254_sf"/>
</dbReference>
<dbReference type="EMBL" id="NJEU01000112">
    <property type="protein sequence ID" value="PHH81541.1"/>
    <property type="molecule type" value="Genomic_DNA"/>
</dbReference>
<dbReference type="InterPro" id="IPR010679">
    <property type="entry name" value="DUF1254"/>
</dbReference>
<sequence>MLSLCTALQALLLPGMACFSFAKADATVDEATEFSLIYGYPLLAYSDSAVPLFEDGLGPQEFLKKRKLAGPEDKSVVRPNSDTLYSMSLLDLSCDDVVVEVPNVTDRYWVESFYDMYGNNYANLGPISKTPPGKYCVRYAVEANEEPGVQLCEDCSDFQGFINSPTIYGTVTDRFLVRDNGTDLAKVHDLQDHSFLIYPIVRNTPHRLQAPPLSQDVLDSCLSNDTPTKIMQLLARLAPYNPSRNISDLNRVNTMLNRAGICDGDYTLPPGVDLAKVAEQANKSVVAQAVKPENIVNVGNGWSSLAPSAQGDYYIDYKMRAYVAKIGYLALVPTEALYPSRRDSSGSTSLNIGPREAYIITFVDGSPPLAPLGFWSMTAYNGDQFLVPNDLNRYSLGDRSSLTYPDGSSVSEGGTQKRAFQILVQPADVAPPSNWTSKSVFVSFEMNSS</sequence>
<dbReference type="AlphaFoldDB" id="A0A2C5ZQE8"/>
<dbReference type="PANTHER" id="PTHR36509:SF2">
    <property type="entry name" value="BLL3101 PROTEIN"/>
    <property type="match status" value="1"/>
</dbReference>
<comment type="caution">
    <text evidence="4">The sequence shown here is derived from an EMBL/GenBank/DDBJ whole genome shotgun (WGS) entry which is preliminary data.</text>
</comment>
<dbReference type="Gene3D" id="2.60.120.600">
    <property type="entry name" value="Domain of unknown function DUF1214, C-terminal domain"/>
    <property type="match status" value="1"/>
</dbReference>
<dbReference type="PANTHER" id="PTHR36509">
    <property type="entry name" value="BLL3101 PROTEIN"/>
    <property type="match status" value="1"/>
</dbReference>
<evidence type="ECO:0000256" key="1">
    <source>
        <dbReference type="SAM" id="SignalP"/>
    </source>
</evidence>
<feature type="chain" id="PRO_5012315933" description="DUF1254 domain-containing protein" evidence="1">
    <location>
        <begin position="27"/>
        <end position="449"/>
    </location>
</feature>
<dbReference type="Pfam" id="PF06863">
    <property type="entry name" value="DUF1254"/>
    <property type="match status" value="1"/>
</dbReference>
<evidence type="ECO:0008006" key="6">
    <source>
        <dbReference type="Google" id="ProtNLM"/>
    </source>
</evidence>
<dbReference type="Gene3D" id="2.60.40.1610">
    <property type="entry name" value="Domain of unknown function DUF1254"/>
    <property type="match status" value="1"/>
</dbReference>
<proteinExistence type="predicted"/>
<feature type="signal peptide" evidence="1">
    <location>
        <begin position="1"/>
        <end position="26"/>
    </location>
</feature>
<keyword evidence="5" id="KW-1185">Reference proteome</keyword>
<dbReference type="Pfam" id="PF06742">
    <property type="entry name" value="DUF1214"/>
    <property type="match status" value="1"/>
</dbReference>
<organism evidence="4 5">
    <name type="scientific">Ophiocordyceps australis</name>
    <dbReference type="NCBI Taxonomy" id="1399860"/>
    <lineage>
        <taxon>Eukaryota</taxon>
        <taxon>Fungi</taxon>
        <taxon>Dikarya</taxon>
        <taxon>Ascomycota</taxon>
        <taxon>Pezizomycotina</taxon>
        <taxon>Sordariomycetes</taxon>
        <taxon>Hypocreomycetidae</taxon>
        <taxon>Hypocreales</taxon>
        <taxon>Ophiocordycipitaceae</taxon>
        <taxon>Ophiocordyceps</taxon>
    </lineage>
</organism>
<dbReference type="SUPFAM" id="SSF160935">
    <property type="entry name" value="VPA0735-like"/>
    <property type="match status" value="1"/>
</dbReference>
<feature type="domain" description="DUF1214" evidence="2">
    <location>
        <begin position="335"/>
        <end position="408"/>
    </location>
</feature>
<reference evidence="4 5" key="1">
    <citation type="submission" date="2017-06" db="EMBL/GenBank/DDBJ databases">
        <title>Ant-infecting Ophiocordyceps genomes reveal a high diversity of potential behavioral manipulation genes and a possible major role for enterotoxins.</title>
        <authorList>
            <person name="De Bekker C."/>
            <person name="Evans H.C."/>
            <person name="Brachmann A."/>
            <person name="Hughes D.P."/>
        </authorList>
    </citation>
    <scope>NUCLEOTIDE SEQUENCE [LARGE SCALE GENOMIC DNA]</scope>
    <source>
        <strain evidence="4 5">1348a</strain>
    </source>
</reference>
<name>A0A2C5ZQE8_9HYPO</name>
<evidence type="ECO:0000313" key="4">
    <source>
        <dbReference type="EMBL" id="PHH81541.1"/>
    </source>
</evidence>